<reference evidence="2" key="1">
    <citation type="journal article" date="2019" name="Int. J. Syst. Evol. Microbiol.">
        <title>The Global Catalogue of Microorganisms (GCM) 10K type strain sequencing project: providing services to taxonomists for standard genome sequencing and annotation.</title>
        <authorList>
            <consortium name="The Broad Institute Genomics Platform"/>
            <consortium name="The Broad Institute Genome Sequencing Center for Infectious Disease"/>
            <person name="Wu L."/>
            <person name="Ma J."/>
        </authorList>
    </citation>
    <scope>NUCLEOTIDE SEQUENCE [LARGE SCALE GENOMIC DNA]</scope>
    <source>
        <strain evidence="2">CCUG 63830</strain>
    </source>
</reference>
<sequence>MPGPVGGYDERHMKMRLSLALTLLLAGTAGAQTTGLTVWGGAGTEAYIAPGLTLGLSAPVGQIAGLNAELRGSASVYLLPLPDVTGPLSTINADLLFSGNSGNVNLYGGPSVGYAVGAVAGGRDRRAARAVRRRQRGLVQRGPLPRHV</sequence>
<dbReference type="RefSeq" id="WP_380054735.1">
    <property type="nucleotide sequence ID" value="NZ_JBHSWB010000001.1"/>
</dbReference>
<gene>
    <name evidence="1" type="ORF">ACFP90_06040</name>
</gene>
<dbReference type="EMBL" id="JBHSWB010000001">
    <property type="protein sequence ID" value="MFC6659961.1"/>
    <property type="molecule type" value="Genomic_DNA"/>
</dbReference>
<evidence type="ECO:0000313" key="2">
    <source>
        <dbReference type="Proteomes" id="UP001596317"/>
    </source>
</evidence>
<organism evidence="1 2">
    <name type="scientific">Deinococcus multiflagellatus</name>
    <dbReference type="NCBI Taxonomy" id="1656887"/>
    <lineage>
        <taxon>Bacteria</taxon>
        <taxon>Thermotogati</taxon>
        <taxon>Deinococcota</taxon>
        <taxon>Deinococci</taxon>
        <taxon>Deinococcales</taxon>
        <taxon>Deinococcaceae</taxon>
        <taxon>Deinococcus</taxon>
    </lineage>
</organism>
<proteinExistence type="predicted"/>
<dbReference type="Proteomes" id="UP001596317">
    <property type="component" value="Unassembled WGS sequence"/>
</dbReference>
<evidence type="ECO:0000313" key="1">
    <source>
        <dbReference type="EMBL" id="MFC6659961.1"/>
    </source>
</evidence>
<accession>A0ABW1ZII1</accession>
<protein>
    <submittedName>
        <fullName evidence="1">Uncharacterized protein</fullName>
    </submittedName>
</protein>
<name>A0ABW1ZII1_9DEIO</name>
<keyword evidence="2" id="KW-1185">Reference proteome</keyword>
<comment type="caution">
    <text evidence="1">The sequence shown here is derived from an EMBL/GenBank/DDBJ whole genome shotgun (WGS) entry which is preliminary data.</text>
</comment>